<proteinExistence type="predicted"/>
<dbReference type="EMBL" id="JAPWTJ010000257">
    <property type="protein sequence ID" value="KAJ8980491.1"/>
    <property type="molecule type" value="Genomic_DNA"/>
</dbReference>
<keyword evidence="1" id="KW-0175">Coiled coil</keyword>
<keyword evidence="4" id="KW-1185">Reference proteome</keyword>
<evidence type="ECO:0000313" key="4">
    <source>
        <dbReference type="Proteomes" id="UP001162164"/>
    </source>
</evidence>
<accession>A0ABQ9JQJ1</accession>
<protein>
    <submittedName>
        <fullName evidence="3">Uncharacterized protein</fullName>
    </submittedName>
</protein>
<evidence type="ECO:0000256" key="2">
    <source>
        <dbReference type="SAM" id="MobiDB-lite"/>
    </source>
</evidence>
<sequence length="169" mass="19814">MERIHTPQKRANKSTLYEGRHKRRGSVQKSTSPVSSTRQWRPVSNFGSRKYAWCFDTSDSHGAPNLEHGNISQEEKSAYEEMIKRLENVIEKMERQNTGTENRFRLTLRSDCIPEFCPENENLTAVKWLEKVDQLKGINGWDDITTIYHMQSRLTVMAKTWYHSLSSKY</sequence>
<feature type="compositionally biased region" description="Polar residues" evidence="2">
    <location>
        <begin position="27"/>
        <end position="39"/>
    </location>
</feature>
<feature type="compositionally biased region" description="Basic residues" evidence="2">
    <location>
        <begin position="1"/>
        <end position="12"/>
    </location>
</feature>
<feature type="coiled-coil region" evidence="1">
    <location>
        <begin position="72"/>
        <end position="103"/>
    </location>
</feature>
<evidence type="ECO:0000313" key="3">
    <source>
        <dbReference type="EMBL" id="KAJ8980491.1"/>
    </source>
</evidence>
<organism evidence="3 4">
    <name type="scientific">Molorchus minor</name>
    <dbReference type="NCBI Taxonomy" id="1323400"/>
    <lineage>
        <taxon>Eukaryota</taxon>
        <taxon>Metazoa</taxon>
        <taxon>Ecdysozoa</taxon>
        <taxon>Arthropoda</taxon>
        <taxon>Hexapoda</taxon>
        <taxon>Insecta</taxon>
        <taxon>Pterygota</taxon>
        <taxon>Neoptera</taxon>
        <taxon>Endopterygota</taxon>
        <taxon>Coleoptera</taxon>
        <taxon>Polyphaga</taxon>
        <taxon>Cucujiformia</taxon>
        <taxon>Chrysomeloidea</taxon>
        <taxon>Cerambycidae</taxon>
        <taxon>Lamiinae</taxon>
        <taxon>Monochamini</taxon>
        <taxon>Molorchus</taxon>
    </lineage>
</organism>
<dbReference type="Proteomes" id="UP001162164">
    <property type="component" value="Unassembled WGS sequence"/>
</dbReference>
<gene>
    <name evidence="3" type="ORF">NQ317_000606</name>
</gene>
<comment type="caution">
    <text evidence="3">The sequence shown here is derived from an EMBL/GenBank/DDBJ whole genome shotgun (WGS) entry which is preliminary data.</text>
</comment>
<name>A0ABQ9JQJ1_9CUCU</name>
<reference evidence="3" key="1">
    <citation type="journal article" date="2023" name="Insect Mol. Biol.">
        <title>Genome sequencing provides insights into the evolution of gene families encoding plant cell wall-degrading enzymes in longhorned beetles.</title>
        <authorList>
            <person name="Shin N.R."/>
            <person name="Okamura Y."/>
            <person name="Kirsch R."/>
            <person name="Pauchet Y."/>
        </authorList>
    </citation>
    <scope>NUCLEOTIDE SEQUENCE</scope>
    <source>
        <strain evidence="3">MMC_N1</strain>
    </source>
</reference>
<evidence type="ECO:0000256" key="1">
    <source>
        <dbReference type="SAM" id="Coils"/>
    </source>
</evidence>
<feature type="region of interest" description="Disordered" evidence="2">
    <location>
        <begin position="1"/>
        <end position="41"/>
    </location>
</feature>